<evidence type="ECO:0000313" key="2">
    <source>
        <dbReference type="EMBL" id="MBS2209805.1"/>
    </source>
</evidence>
<comment type="caution">
    <text evidence="2">The sequence shown here is derived from an EMBL/GenBank/DDBJ whole genome shotgun (WGS) entry which is preliminary data.</text>
</comment>
<proteinExistence type="predicted"/>
<feature type="domain" description="Rhodanese" evidence="1">
    <location>
        <begin position="37"/>
        <end position="126"/>
    </location>
</feature>
<sequence length="129" mass="14551">MRKAFILIFVLLGTCLSLMAQGSKRVSAKEFHALIQQHPNALLVDVRPAGMFAKYRLQDAMPAPEKADLLELTKVVPKTDTIFVYCEKDIRTRPAAEVLVELGYIHVIELKGGLVSWRRNGLPLDQDEY</sequence>
<evidence type="ECO:0000259" key="1">
    <source>
        <dbReference type="PROSITE" id="PS50206"/>
    </source>
</evidence>
<dbReference type="CDD" id="cd00158">
    <property type="entry name" value="RHOD"/>
    <property type="match status" value="1"/>
</dbReference>
<dbReference type="InterPro" id="IPR036873">
    <property type="entry name" value="Rhodanese-like_dom_sf"/>
</dbReference>
<evidence type="ECO:0000313" key="3">
    <source>
        <dbReference type="Proteomes" id="UP000721861"/>
    </source>
</evidence>
<dbReference type="EMBL" id="JAGUCN010000001">
    <property type="protein sequence ID" value="MBS2209805.1"/>
    <property type="molecule type" value="Genomic_DNA"/>
</dbReference>
<dbReference type="InterPro" id="IPR050229">
    <property type="entry name" value="GlpE_sulfurtransferase"/>
</dbReference>
<keyword evidence="3" id="KW-1185">Reference proteome</keyword>
<dbReference type="PROSITE" id="PS50206">
    <property type="entry name" value="RHODANESE_3"/>
    <property type="match status" value="1"/>
</dbReference>
<dbReference type="PANTHER" id="PTHR43031:SF1">
    <property type="entry name" value="PYRIDINE NUCLEOTIDE-DISULPHIDE OXIDOREDUCTASE"/>
    <property type="match status" value="1"/>
</dbReference>
<dbReference type="SUPFAM" id="SSF52821">
    <property type="entry name" value="Rhodanese/Cell cycle control phosphatase"/>
    <property type="match status" value="1"/>
</dbReference>
<dbReference type="Gene3D" id="3.40.250.10">
    <property type="entry name" value="Rhodanese-like domain"/>
    <property type="match status" value="1"/>
</dbReference>
<dbReference type="PANTHER" id="PTHR43031">
    <property type="entry name" value="FAD-DEPENDENT OXIDOREDUCTASE"/>
    <property type="match status" value="1"/>
</dbReference>
<accession>A0ABS5K438</accession>
<dbReference type="Pfam" id="PF00581">
    <property type="entry name" value="Rhodanese"/>
    <property type="match status" value="1"/>
</dbReference>
<dbReference type="SMART" id="SM00450">
    <property type="entry name" value="RHOD"/>
    <property type="match status" value="1"/>
</dbReference>
<gene>
    <name evidence="2" type="ORF">KEM09_00210</name>
</gene>
<reference evidence="2 3" key="1">
    <citation type="journal article" date="2014" name="Int. J. Syst. Evol. Microbiol.">
        <title>Carboxylicivirga gen. nov. in the family Marinilabiliaceae with two novel species, Carboxylicivirga mesophila sp. nov. and Carboxylicivirga taeanensis sp. nov., and reclassification of Cytophaga fermentans as Saccharicrinis fermentans gen. nov., comb. nov.</title>
        <authorList>
            <person name="Yang S.H."/>
            <person name="Seo H.S."/>
            <person name="Woo J.H."/>
            <person name="Oh H.M."/>
            <person name="Jang H."/>
            <person name="Lee J.H."/>
            <person name="Kim S.J."/>
            <person name="Kwon K.K."/>
        </authorList>
    </citation>
    <scope>NUCLEOTIDE SEQUENCE [LARGE SCALE GENOMIC DNA]</scope>
    <source>
        <strain evidence="2 3">JCM 18290</strain>
    </source>
</reference>
<organism evidence="2 3">
    <name type="scientific">Carboxylicivirga mesophila</name>
    <dbReference type="NCBI Taxonomy" id="1166478"/>
    <lineage>
        <taxon>Bacteria</taxon>
        <taxon>Pseudomonadati</taxon>
        <taxon>Bacteroidota</taxon>
        <taxon>Bacteroidia</taxon>
        <taxon>Marinilabiliales</taxon>
        <taxon>Marinilabiliaceae</taxon>
        <taxon>Carboxylicivirga</taxon>
    </lineage>
</organism>
<dbReference type="Proteomes" id="UP000721861">
    <property type="component" value="Unassembled WGS sequence"/>
</dbReference>
<dbReference type="InterPro" id="IPR001763">
    <property type="entry name" value="Rhodanese-like_dom"/>
</dbReference>
<protein>
    <submittedName>
        <fullName evidence="2">Rhodanese-like domain-containing protein</fullName>
    </submittedName>
</protein>
<name>A0ABS5K438_9BACT</name>
<dbReference type="RefSeq" id="WP_212223613.1">
    <property type="nucleotide sequence ID" value="NZ_JAGUCN010000001.1"/>
</dbReference>